<sequence length="70" mass="7736">MRKLFSQLRPISAAAAAAAAEEELKTEFFKLLDVIIARPVDDRIIPSLEEIRTLCEMGDIAVFGYLPSPS</sequence>
<dbReference type="AlphaFoldDB" id="A0A2D3V0C2"/>
<reference evidence="1 2" key="1">
    <citation type="submission" date="2016-03" db="EMBL/GenBank/DDBJ databases">
        <authorList>
            <person name="Ploux O."/>
        </authorList>
    </citation>
    <scope>NUCLEOTIDE SEQUENCE [LARGE SCALE GENOMIC DNA]</scope>
    <source>
        <strain evidence="1 2">URUG2</strain>
    </source>
</reference>
<organism evidence="1 2">
    <name type="scientific">Ramularia collo-cygni</name>
    <dbReference type="NCBI Taxonomy" id="112498"/>
    <lineage>
        <taxon>Eukaryota</taxon>
        <taxon>Fungi</taxon>
        <taxon>Dikarya</taxon>
        <taxon>Ascomycota</taxon>
        <taxon>Pezizomycotina</taxon>
        <taxon>Dothideomycetes</taxon>
        <taxon>Dothideomycetidae</taxon>
        <taxon>Mycosphaerellales</taxon>
        <taxon>Mycosphaerellaceae</taxon>
        <taxon>Ramularia</taxon>
    </lineage>
</organism>
<dbReference type="RefSeq" id="XP_023625820.1">
    <property type="nucleotide sequence ID" value="XM_023770052.1"/>
</dbReference>
<evidence type="ECO:0000313" key="1">
    <source>
        <dbReference type="EMBL" id="CZT18930.1"/>
    </source>
</evidence>
<protein>
    <submittedName>
        <fullName evidence="1">Uncharacterized protein</fullName>
    </submittedName>
</protein>
<gene>
    <name evidence="1" type="ORF">RCC_04775</name>
</gene>
<dbReference type="GeneID" id="35599944"/>
<name>A0A2D3V0C2_9PEZI</name>
<dbReference type="EMBL" id="FJUY01000006">
    <property type="protein sequence ID" value="CZT18930.1"/>
    <property type="molecule type" value="Genomic_DNA"/>
</dbReference>
<accession>A0A2D3V0C2</accession>
<evidence type="ECO:0000313" key="2">
    <source>
        <dbReference type="Proteomes" id="UP000225277"/>
    </source>
</evidence>
<proteinExistence type="predicted"/>
<dbReference type="Proteomes" id="UP000225277">
    <property type="component" value="Unassembled WGS sequence"/>
</dbReference>
<keyword evidence="2" id="KW-1185">Reference proteome</keyword>